<dbReference type="RefSeq" id="WP_310269471.1">
    <property type="nucleotide sequence ID" value="NZ_JAVDXW010000001.1"/>
</dbReference>
<evidence type="ECO:0000313" key="2">
    <source>
        <dbReference type="EMBL" id="MDR7300537.1"/>
    </source>
</evidence>
<evidence type="ECO:0000256" key="1">
    <source>
        <dbReference type="SAM" id="Phobius"/>
    </source>
</evidence>
<accession>A0AAE4CM21</accession>
<evidence type="ECO:0000313" key="3">
    <source>
        <dbReference type="Proteomes" id="UP001180845"/>
    </source>
</evidence>
<keyword evidence="1" id="KW-1133">Transmembrane helix</keyword>
<reference evidence="2" key="1">
    <citation type="submission" date="2023-07" db="EMBL/GenBank/DDBJ databases">
        <title>Sequencing the genomes of 1000 actinobacteria strains.</title>
        <authorList>
            <person name="Klenk H.-P."/>
        </authorList>
    </citation>
    <scope>NUCLEOTIDE SEQUENCE</scope>
    <source>
        <strain evidence="2">DSM 45977</strain>
    </source>
</reference>
<keyword evidence="1" id="KW-0812">Transmembrane</keyword>
<proteinExistence type="predicted"/>
<sequence>MSENTTFVQWRERARSEIREESPHVRWFLLTAAIVVVVGILVGVIVFLLG</sequence>
<dbReference type="AlphaFoldDB" id="A0AAE4CM21"/>
<gene>
    <name evidence="2" type="ORF">JOF55_000718</name>
</gene>
<protein>
    <submittedName>
        <fullName evidence="2">Uncharacterized protein</fullName>
    </submittedName>
</protein>
<feature type="transmembrane region" description="Helical" evidence="1">
    <location>
        <begin position="27"/>
        <end position="49"/>
    </location>
</feature>
<dbReference type="EMBL" id="JAVDXW010000001">
    <property type="protein sequence ID" value="MDR7300537.1"/>
    <property type="molecule type" value="Genomic_DNA"/>
</dbReference>
<keyword evidence="3" id="KW-1185">Reference proteome</keyword>
<name>A0AAE4CM21_9ACTN</name>
<dbReference type="Proteomes" id="UP001180845">
    <property type="component" value="Unassembled WGS sequence"/>
</dbReference>
<comment type="caution">
    <text evidence="2">The sequence shown here is derived from an EMBL/GenBank/DDBJ whole genome shotgun (WGS) entry which is preliminary data.</text>
</comment>
<keyword evidence="1" id="KW-0472">Membrane</keyword>
<organism evidence="2 3">
    <name type="scientific">Haloactinomyces albus</name>
    <dbReference type="NCBI Taxonomy" id="1352928"/>
    <lineage>
        <taxon>Bacteria</taxon>
        <taxon>Bacillati</taxon>
        <taxon>Actinomycetota</taxon>
        <taxon>Actinomycetes</taxon>
        <taxon>Actinopolysporales</taxon>
        <taxon>Actinopolysporaceae</taxon>
        <taxon>Haloactinomyces</taxon>
    </lineage>
</organism>